<dbReference type="Proteomes" id="UP000177725">
    <property type="component" value="Unassembled WGS sequence"/>
</dbReference>
<protein>
    <submittedName>
        <fullName evidence="1">Uncharacterized protein</fullName>
    </submittedName>
</protein>
<organism evidence="1 2">
    <name type="scientific">Candidatus Portnoybacteria bacterium RBG_13_41_18</name>
    <dbReference type="NCBI Taxonomy" id="1801991"/>
    <lineage>
        <taxon>Bacteria</taxon>
        <taxon>Candidatus Portnoyibacteriota</taxon>
    </lineage>
</organism>
<gene>
    <name evidence="1" type="ORF">A2174_02445</name>
</gene>
<dbReference type="EMBL" id="MHMV01000017">
    <property type="protein sequence ID" value="OGZ34620.1"/>
    <property type="molecule type" value="Genomic_DNA"/>
</dbReference>
<accession>A0A1G2FAF4</accession>
<dbReference type="AlphaFoldDB" id="A0A1G2FAF4"/>
<comment type="caution">
    <text evidence="1">The sequence shown here is derived from an EMBL/GenBank/DDBJ whole genome shotgun (WGS) entry which is preliminary data.</text>
</comment>
<proteinExistence type="predicted"/>
<evidence type="ECO:0000313" key="2">
    <source>
        <dbReference type="Proteomes" id="UP000177725"/>
    </source>
</evidence>
<sequence length="129" mass="13862">MAVAGKSADLPGAVDAYLRNELHDYKIVVIGVGLPGSTVRDALAAELSITDIPGTQVIYAGTRILRGCAIACTRHSFEIKPNEVPIAEDFNLEQALSISKKEGPDTVSEIKACEVIMHYEAAKNQQSHQ</sequence>
<reference evidence="1 2" key="1">
    <citation type="journal article" date="2016" name="Nat. Commun.">
        <title>Thousands of microbial genomes shed light on interconnected biogeochemical processes in an aquifer system.</title>
        <authorList>
            <person name="Anantharaman K."/>
            <person name="Brown C.T."/>
            <person name="Hug L.A."/>
            <person name="Sharon I."/>
            <person name="Castelle C.J."/>
            <person name="Probst A.J."/>
            <person name="Thomas B.C."/>
            <person name="Singh A."/>
            <person name="Wilkins M.J."/>
            <person name="Karaoz U."/>
            <person name="Brodie E.L."/>
            <person name="Williams K.H."/>
            <person name="Hubbard S.S."/>
            <person name="Banfield J.F."/>
        </authorList>
    </citation>
    <scope>NUCLEOTIDE SEQUENCE [LARGE SCALE GENOMIC DNA]</scope>
</reference>
<name>A0A1G2FAF4_9BACT</name>
<evidence type="ECO:0000313" key="1">
    <source>
        <dbReference type="EMBL" id="OGZ34620.1"/>
    </source>
</evidence>